<evidence type="ECO:0000256" key="2">
    <source>
        <dbReference type="PROSITE-ProRule" id="PRU00059"/>
    </source>
</evidence>
<dbReference type="Gene3D" id="2.60.120.290">
    <property type="entry name" value="Spermadhesin, CUB domain"/>
    <property type="match status" value="1"/>
</dbReference>
<dbReference type="GeneID" id="106816547"/>
<dbReference type="Proteomes" id="UP000695022">
    <property type="component" value="Unplaced"/>
</dbReference>
<organism evidence="5 6">
    <name type="scientific">Priapulus caudatus</name>
    <name type="common">Priapulid worm</name>
    <dbReference type="NCBI Taxonomy" id="37621"/>
    <lineage>
        <taxon>Eukaryota</taxon>
        <taxon>Metazoa</taxon>
        <taxon>Ecdysozoa</taxon>
        <taxon>Scalidophora</taxon>
        <taxon>Priapulida</taxon>
        <taxon>Priapulimorpha</taxon>
        <taxon>Priapulimorphida</taxon>
        <taxon>Priapulidae</taxon>
        <taxon>Priapulus</taxon>
    </lineage>
</organism>
<sequence length="367" mass="38473">MRTEMRSTVRLLLLLLLAAAAAILLLCIAAVTMLNDGSYLPSPQEVVSAGWASSAERGPRNVRSLTNVNQDDVSDDVMLAAADDIMAGYRDADWPADKYRGAAPAVLRAVCAAVTGDDRAYTLADCLHVYHDENTWTSSLDDTRSAVAAAMRRHLQAASDTSVVPTSAACPADGETVHSVGYPHNYADDVVCSTLVAADDDDDSGGGGGGGGGFVLLDFTAFSLDSNAAFCSPQYDHVSITRFWRRVRLYTELYCGDGAPSRRPFDADSVLLEFHTNEVGADSGFSASVVRYNDPADLHDVTSVAASSSGVTSAAVSGGTFLASSEKQSGDDAVLVSTPVLLTGQDGGIEDNSSSSSSSIIQKLHKN</sequence>
<dbReference type="PROSITE" id="PS01180">
    <property type="entry name" value="CUB"/>
    <property type="match status" value="1"/>
</dbReference>
<keyword evidence="1" id="KW-1015">Disulfide bond</keyword>
<dbReference type="InterPro" id="IPR035914">
    <property type="entry name" value="Sperma_CUB_dom_sf"/>
</dbReference>
<feature type="region of interest" description="Disordered" evidence="3">
    <location>
        <begin position="346"/>
        <end position="367"/>
    </location>
</feature>
<evidence type="ECO:0000259" key="4">
    <source>
        <dbReference type="PROSITE" id="PS01180"/>
    </source>
</evidence>
<accession>A0ABM1EWT6</accession>
<keyword evidence="5" id="KW-1185">Reference proteome</keyword>
<dbReference type="Pfam" id="PF00431">
    <property type="entry name" value="CUB"/>
    <property type="match status" value="1"/>
</dbReference>
<evidence type="ECO:0000256" key="1">
    <source>
        <dbReference type="ARBA" id="ARBA00023157"/>
    </source>
</evidence>
<comment type="caution">
    <text evidence="2">Lacks conserved residue(s) required for the propagation of feature annotation.</text>
</comment>
<name>A0ABM1EWT6_PRICU</name>
<gene>
    <name evidence="6" type="primary">LOC106816547</name>
</gene>
<dbReference type="InterPro" id="IPR000859">
    <property type="entry name" value="CUB_dom"/>
</dbReference>
<dbReference type="CDD" id="cd00041">
    <property type="entry name" value="CUB"/>
    <property type="match status" value="1"/>
</dbReference>
<proteinExistence type="predicted"/>
<evidence type="ECO:0000313" key="6">
    <source>
        <dbReference type="RefSeq" id="XP_014676657.1"/>
    </source>
</evidence>
<dbReference type="SUPFAM" id="SSF49854">
    <property type="entry name" value="Spermadhesin, CUB domain"/>
    <property type="match status" value="1"/>
</dbReference>
<reference evidence="6" key="1">
    <citation type="submission" date="2025-08" db="UniProtKB">
        <authorList>
            <consortium name="RefSeq"/>
        </authorList>
    </citation>
    <scope>IDENTIFICATION</scope>
</reference>
<dbReference type="RefSeq" id="XP_014676657.1">
    <property type="nucleotide sequence ID" value="XM_014821171.1"/>
</dbReference>
<feature type="domain" description="CUB" evidence="4">
    <location>
        <begin position="166"/>
        <end position="292"/>
    </location>
</feature>
<evidence type="ECO:0000256" key="3">
    <source>
        <dbReference type="SAM" id="MobiDB-lite"/>
    </source>
</evidence>
<evidence type="ECO:0000313" key="5">
    <source>
        <dbReference type="Proteomes" id="UP000695022"/>
    </source>
</evidence>
<protein>
    <submittedName>
        <fullName evidence="6">Uncharacterized protein LOC106816547</fullName>
    </submittedName>
</protein>